<gene>
    <name evidence="2" type="ORF">PCASD_07302</name>
</gene>
<feature type="compositionally biased region" description="Polar residues" evidence="1">
    <location>
        <begin position="31"/>
        <end position="40"/>
    </location>
</feature>
<evidence type="ECO:0000256" key="1">
    <source>
        <dbReference type="SAM" id="MobiDB-lite"/>
    </source>
</evidence>
<evidence type="ECO:0000313" key="2">
    <source>
        <dbReference type="EMBL" id="PLW40349.1"/>
    </source>
</evidence>
<dbReference type="AlphaFoldDB" id="A0A2N5URH2"/>
<organism evidence="2 3">
    <name type="scientific">Puccinia coronata f. sp. avenae</name>
    <dbReference type="NCBI Taxonomy" id="200324"/>
    <lineage>
        <taxon>Eukaryota</taxon>
        <taxon>Fungi</taxon>
        <taxon>Dikarya</taxon>
        <taxon>Basidiomycota</taxon>
        <taxon>Pucciniomycotina</taxon>
        <taxon>Pucciniomycetes</taxon>
        <taxon>Pucciniales</taxon>
        <taxon>Pucciniaceae</taxon>
        <taxon>Puccinia</taxon>
    </lineage>
</organism>
<sequence length="678" mass="75023">MSQTADTTTTTTPSIASPGGTTQSHAHHASMSRSPSVLETTEQEFFRDSARAMAAAKACDGLHLPLSIIKAFASMVYEVDALRREYDANKCLPPDERLNIVVTRPDPTPCPSPADTGSPHPHHHHHHHQDQDQEKRSPSPTSPVEVSSQNISPDDAEYTPSPATPNANQEVIITDHIATTADKSQDVDDSSSPSTACATTDPSTRPDDAADDATAQDCRTRSTAPASRGDTSRSKTSSSSCVPPTLPMLCTKPFSIILDDRLRARITNLYLLYRQGNMSFPKSNHAWNTTVHLVDHLAPRLRRPAPSVYCRTCLHHGISLHQKKLEQIHPYTWYVEEYTLPSSIEYFVSTSRICLGPQRGELWHASELIDLALLEQVRDKQWYPVGAPPLHKATDHPESTLPFPDLRSQESSDQSSTHLTRHLKILSWLPSQKRRLLPALPIDTTIDDASDLPKCTAEHNLVQDHLEQLRITVIDIMMSCILLRARGEDTTFSVHRNPHRSRKRQRQNDGTAAAPPAPSSSSKEEEEEKEKVLSTYQTRHNFVPFVLFLVAGARGIFLATRSHQPYSISSCMEFICDVHRIQVHPKPSSSSSSSPTASSPHEPIWLNLGIYLRQILRSVFLGPPDDISQFLSPTRHALARAIAHDFLNYAAKLPASTNPAPVPVQPTATTPSKPTPGF</sequence>
<feature type="region of interest" description="Disordered" evidence="1">
    <location>
        <begin position="493"/>
        <end position="532"/>
    </location>
</feature>
<dbReference type="Proteomes" id="UP000235392">
    <property type="component" value="Unassembled WGS sequence"/>
</dbReference>
<feature type="region of interest" description="Disordered" evidence="1">
    <location>
        <begin position="388"/>
        <end position="415"/>
    </location>
</feature>
<name>A0A2N5URH2_9BASI</name>
<feature type="compositionally biased region" description="Basic residues" evidence="1">
    <location>
        <begin position="496"/>
        <end position="505"/>
    </location>
</feature>
<feature type="region of interest" description="Disordered" evidence="1">
    <location>
        <begin position="1"/>
        <end position="40"/>
    </location>
</feature>
<feature type="region of interest" description="Disordered" evidence="1">
    <location>
        <begin position="98"/>
        <end position="167"/>
    </location>
</feature>
<protein>
    <submittedName>
        <fullName evidence="2">Uncharacterized protein</fullName>
    </submittedName>
</protein>
<feature type="region of interest" description="Disordered" evidence="1">
    <location>
        <begin position="658"/>
        <end position="678"/>
    </location>
</feature>
<feature type="compositionally biased region" description="Low complexity" evidence="1">
    <location>
        <begin position="138"/>
        <end position="148"/>
    </location>
</feature>
<proteinExistence type="predicted"/>
<comment type="caution">
    <text evidence="2">The sequence shown here is derived from an EMBL/GenBank/DDBJ whole genome shotgun (WGS) entry which is preliminary data.</text>
</comment>
<evidence type="ECO:0000313" key="3">
    <source>
        <dbReference type="Proteomes" id="UP000235392"/>
    </source>
</evidence>
<reference evidence="2 3" key="1">
    <citation type="submission" date="2017-11" db="EMBL/GenBank/DDBJ databases">
        <title>De novo assembly and phasing of dikaryotic genomes from two isolates of Puccinia coronata f. sp. avenae, the causal agent of oat crown rust.</title>
        <authorList>
            <person name="Miller M.E."/>
            <person name="Zhang Y."/>
            <person name="Omidvar V."/>
            <person name="Sperschneider J."/>
            <person name="Schwessinger B."/>
            <person name="Raley C."/>
            <person name="Palmer J.M."/>
            <person name="Garnica D."/>
            <person name="Upadhyaya N."/>
            <person name="Rathjen J."/>
            <person name="Taylor J.M."/>
            <person name="Park R.F."/>
            <person name="Dodds P.N."/>
            <person name="Hirsch C.D."/>
            <person name="Kianian S.F."/>
            <person name="Figueroa M."/>
        </authorList>
    </citation>
    <scope>NUCLEOTIDE SEQUENCE [LARGE SCALE GENOMIC DNA]</scope>
    <source>
        <strain evidence="2">12SD80</strain>
    </source>
</reference>
<dbReference type="EMBL" id="PGCI01000103">
    <property type="protein sequence ID" value="PLW40349.1"/>
    <property type="molecule type" value="Genomic_DNA"/>
</dbReference>
<feature type="compositionally biased region" description="Low complexity" evidence="1">
    <location>
        <begin position="1"/>
        <end position="22"/>
    </location>
</feature>
<feature type="region of interest" description="Disordered" evidence="1">
    <location>
        <begin position="182"/>
        <end position="242"/>
    </location>
</feature>
<accession>A0A2N5URH2</accession>